<dbReference type="AlphaFoldDB" id="A0A1D8UVL2"/>
<dbReference type="Proteomes" id="UP000179145">
    <property type="component" value="Chromosome"/>
</dbReference>
<evidence type="ECO:0000313" key="2">
    <source>
        <dbReference type="Proteomes" id="UP000179145"/>
    </source>
</evidence>
<sequence length="68" mass="7903">MAGVMQFFHYLALHRHMTKREASSLKLKKLRDAMQKDLSEIGDSFDRGLDTVRLNTPNLPYSDQRHVS</sequence>
<proteinExistence type="predicted"/>
<gene>
    <name evidence="1" type="ORF">A0U89_11690</name>
</gene>
<dbReference type="EMBL" id="CP014674">
    <property type="protein sequence ID" value="AOX17694.1"/>
    <property type="molecule type" value="Genomic_DNA"/>
</dbReference>
<dbReference type="STRING" id="153496.A0U89_11690"/>
<name>A0A1D8UVL2_9PROT</name>
<protein>
    <submittedName>
        <fullName evidence="1">Uncharacterized protein</fullName>
    </submittedName>
</protein>
<keyword evidence="2" id="KW-1185">Reference proteome</keyword>
<reference evidence="1 2" key="1">
    <citation type="journal article" date="2016" name="Microb. Cell Fact.">
        <title>Dissection of exopolysaccharide biosynthesis in Kozakia baliensis.</title>
        <authorList>
            <person name="Brandt J.U."/>
            <person name="Jakob F."/>
            <person name="Behr J."/>
            <person name="Geissler A.J."/>
            <person name="Vogel R.F."/>
        </authorList>
    </citation>
    <scope>NUCLEOTIDE SEQUENCE [LARGE SCALE GENOMIC DNA]</scope>
    <source>
        <strain evidence="1 2">DSM 14400</strain>
    </source>
</reference>
<organism evidence="1 2">
    <name type="scientific">Kozakia baliensis</name>
    <dbReference type="NCBI Taxonomy" id="153496"/>
    <lineage>
        <taxon>Bacteria</taxon>
        <taxon>Pseudomonadati</taxon>
        <taxon>Pseudomonadota</taxon>
        <taxon>Alphaproteobacteria</taxon>
        <taxon>Acetobacterales</taxon>
        <taxon>Acetobacteraceae</taxon>
        <taxon>Kozakia</taxon>
    </lineage>
</organism>
<dbReference type="KEGG" id="kba:A0U89_11690"/>
<evidence type="ECO:0000313" key="1">
    <source>
        <dbReference type="EMBL" id="AOX17694.1"/>
    </source>
</evidence>
<accession>A0A1D8UVL2</accession>